<proteinExistence type="predicted"/>
<sequence length="316" mass="34372">MAQDAKIISRTNAEALIPVETSNEIIKEVPKASAALQLFKQLPNMSAKQKTLPIASTLPTAYFLNGDTDMKKTTNAEWDKLTLTAEEIAVIVPIPEAVFEDAQYSMWDEIKPQIVEAFGVAIDDAVFFGVNKPTSYPDAIVTAAIAKNNKVEIGTNEDIAGDIIGENGVMSLVEASGYKVTGFYADSTLEAKFRNLRDKNNQLLYTPGLTSEMPVSLVGRPMVYDETGIFDATKALLIAGDFSKAVYSIRQDITYKVLDQAIIQNTDGSIAYNLAQQDMVALRCVMRLGVQVANPITRKGGSNRYPFAVLTPEASA</sequence>
<dbReference type="NCBIfam" id="TIGR01554">
    <property type="entry name" value="major_cap_HK97"/>
    <property type="match status" value="1"/>
</dbReference>
<reference evidence="3" key="2">
    <citation type="journal article" date="2021" name="PeerJ">
        <title>Extensive microbial diversity within the chicken gut microbiome revealed by metagenomics and culture.</title>
        <authorList>
            <person name="Gilroy R."/>
            <person name="Ravi A."/>
            <person name="Getino M."/>
            <person name="Pursley I."/>
            <person name="Horton D.L."/>
            <person name="Alikhan N.F."/>
            <person name="Baker D."/>
            <person name="Gharbi K."/>
            <person name="Hall N."/>
            <person name="Watson M."/>
            <person name="Adriaenssens E.M."/>
            <person name="Foster-Nyarko E."/>
            <person name="Jarju S."/>
            <person name="Secka A."/>
            <person name="Antonio M."/>
            <person name="Oren A."/>
            <person name="Chaudhuri R.R."/>
            <person name="La Ragione R."/>
            <person name="Hildebrand F."/>
            <person name="Pallen M.J."/>
        </authorList>
    </citation>
    <scope>NUCLEOTIDE SEQUENCE</scope>
    <source>
        <strain evidence="3">CHK154-7741</strain>
    </source>
</reference>
<dbReference type="Proteomes" id="UP000886748">
    <property type="component" value="Unassembled WGS sequence"/>
</dbReference>
<dbReference type="Pfam" id="PF05065">
    <property type="entry name" value="Phage_capsid"/>
    <property type="match status" value="1"/>
</dbReference>
<dbReference type="Gene3D" id="3.30.2320.10">
    <property type="entry name" value="hypothetical protein PF0899 domain"/>
    <property type="match status" value="1"/>
</dbReference>
<dbReference type="Gene3D" id="3.30.2400.10">
    <property type="entry name" value="Major capsid protein gp5"/>
    <property type="match status" value="1"/>
</dbReference>
<dbReference type="InterPro" id="IPR054612">
    <property type="entry name" value="Phage_capsid-like_C"/>
</dbReference>
<accession>A0A9D1SSK7</accession>
<evidence type="ECO:0000256" key="1">
    <source>
        <dbReference type="ARBA" id="ARBA00004328"/>
    </source>
</evidence>
<reference evidence="3" key="1">
    <citation type="submission" date="2020-10" db="EMBL/GenBank/DDBJ databases">
        <authorList>
            <person name="Gilroy R."/>
        </authorList>
    </citation>
    <scope>NUCLEOTIDE SEQUENCE</scope>
    <source>
        <strain evidence="3">CHK154-7741</strain>
    </source>
</reference>
<dbReference type="AlphaFoldDB" id="A0A9D1SSK7"/>
<evidence type="ECO:0000313" key="3">
    <source>
        <dbReference type="EMBL" id="HIU93252.1"/>
    </source>
</evidence>
<dbReference type="SUPFAM" id="SSF56563">
    <property type="entry name" value="Major capsid protein gp5"/>
    <property type="match status" value="1"/>
</dbReference>
<name>A0A9D1SSK7_9CLOT</name>
<comment type="caution">
    <text evidence="3">The sequence shown here is derived from an EMBL/GenBank/DDBJ whole genome shotgun (WGS) entry which is preliminary data.</text>
</comment>
<comment type="subcellular location">
    <subcellularLocation>
        <location evidence="1">Virion</location>
    </subcellularLocation>
</comment>
<organism evidence="3 4">
    <name type="scientific">Candidatus Limenecus avicola</name>
    <dbReference type="NCBI Taxonomy" id="2840847"/>
    <lineage>
        <taxon>Bacteria</taxon>
        <taxon>Bacillati</taxon>
        <taxon>Bacillota</taxon>
        <taxon>Clostridia</taxon>
        <taxon>Eubacteriales</taxon>
        <taxon>Clostridiaceae</taxon>
        <taxon>Clostridiaceae incertae sedis</taxon>
        <taxon>Candidatus Limenecus</taxon>
    </lineage>
</organism>
<dbReference type="InterPro" id="IPR024455">
    <property type="entry name" value="Phage_capsid"/>
</dbReference>
<evidence type="ECO:0000259" key="2">
    <source>
        <dbReference type="Pfam" id="PF05065"/>
    </source>
</evidence>
<gene>
    <name evidence="3" type="ORF">IAD26_09000</name>
</gene>
<protein>
    <submittedName>
        <fullName evidence="3">Phage major capsid protein</fullName>
    </submittedName>
</protein>
<feature type="domain" description="Phage capsid-like C-terminal" evidence="2">
    <location>
        <begin position="15"/>
        <end position="295"/>
    </location>
</feature>
<dbReference type="EMBL" id="DVOD01000064">
    <property type="protein sequence ID" value="HIU93252.1"/>
    <property type="molecule type" value="Genomic_DNA"/>
</dbReference>
<evidence type="ECO:0000313" key="4">
    <source>
        <dbReference type="Proteomes" id="UP000886748"/>
    </source>
</evidence>